<feature type="domain" description="Zinc finger ZPR1-type" evidence="6">
    <location>
        <begin position="115"/>
        <end position="276"/>
    </location>
</feature>
<dbReference type="InterPro" id="IPR004457">
    <property type="entry name" value="Znf_ZPR1"/>
</dbReference>
<sequence length="552" mass="60839">MLEEDGGVARQGGDGRRRGGSEVAASRGSPALKMQARARRFGAVALLLLVESAMAERFVSYAPVSLSLRGGKGPCAGNSVMECHQGSTDNASSTEAYQAFPVLRAELNECLNVESLCMACEQQGKTNILPIEIPHFGRVVVMAFECDECGYRSNEVKEASEIRPLGVRYLLHVQKREDLNRQVIKSSFASIALPSLDFEIPPPAQRGSLNTVEGFLMRAQEDLNKTLALYAGATEAQDLSMRDQIRIVGSRLQDLLDGETFELILRDPSGNSFIESINANDPRLSRQDFVRSRAEDASVGVTATVQEQDDDHEDARSVTHVSNLGGGGSRLVNNVVSFTDRKVLPRVMDEKMMSDECQVDCFKMMCPSCKSPEEEEKVYATCIPHFNKIIIMSFVCDNCGYRSTDVKSGETGDKRVRIVLNVSCPLDWDRMVLKTSEASLKIPELELELQQGSMGSSFTTIEGLFGQILEALKRTALFTGGDSAGQNEFAKKLVNFVDKMDETLMKKLQVSLILDDPSGLSRVEPLGNADSRLLTEYHEDEREEDDADDQDK</sequence>
<keyword evidence="2" id="KW-0479">Metal-binding</keyword>
<dbReference type="Pfam" id="PF03367">
    <property type="entry name" value="Zn_ribbon_ZPR1"/>
    <property type="match status" value="2"/>
</dbReference>
<accession>A0A7S4KNH0</accession>
<dbReference type="PANTHER" id="PTHR10876">
    <property type="entry name" value="ZINC FINGER PROTEIN ZPR1"/>
    <property type="match status" value="1"/>
</dbReference>
<feature type="domain" description="Zinc finger ZPR1-type" evidence="6">
    <location>
        <begin position="364"/>
        <end position="525"/>
    </location>
</feature>
<evidence type="ECO:0000256" key="1">
    <source>
        <dbReference type="ARBA" id="ARBA00008354"/>
    </source>
</evidence>
<dbReference type="Gene3D" id="2.20.25.420">
    <property type="entry name" value="ZPR1, zinc finger domain"/>
    <property type="match status" value="2"/>
</dbReference>
<evidence type="ECO:0000259" key="6">
    <source>
        <dbReference type="SMART" id="SM00709"/>
    </source>
</evidence>
<comment type="similarity">
    <text evidence="1">Belongs to the ZPR1 family.</text>
</comment>
<evidence type="ECO:0000256" key="5">
    <source>
        <dbReference type="SAM" id="MobiDB-lite"/>
    </source>
</evidence>
<dbReference type="SMART" id="SM00709">
    <property type="entry name" value="Zpr1"/>
    <property type="match status" value="2"/>
</dbReference>
<dbReference type="GO" id="GO:0008270">
    <property type="term" value="F:zinc ion binding"/>
    <property type="evidence" value="ECO:0007669"/>
    <property type="project" value="UniProtKB-KW"/>
</dbReference>
<dbReference type="InterPro" id="IPR042451">
    <property type="entry name" value="ZPR1_A/B_dom"/>
</dbReference>
<dbReference type="InterPro" id="IPR056180">
    <property type="entry name" value="ZPR1_jr_dom"/>
</dbReference>
<evidence type="ECO:0000256" key="3">
    <source>
        <dbReference type="ARBA" id="ARBA00022771"/>
    </source>
</evidence>
<organism evidence="7">
    <name type="scientific">Guillardia theta</name>
    <name type="common">Cryptophyte</name>
    <name type="synonym">Cryptomonas phi</name>
    <dbReference type="NCBI Taxonomy" id="55529"/>
    <lineage>
        <taxon>Eukaryota</taxon>
        <taxon>Cryptophyceae</taxon>
        <taxon>Pyrenomonadales</taxon>
        <taxon>Geminigeraceae</taxon>
        <taxon>Guillardia</taxon>
    </lineage>
</organism>
<protein>
    <recommendedName>
        <fullName evidence="6">Zinc finger ZPR1-type domain-containing protein</fullName>
    </recommendedName>
</protein>
<evidence type="ECO:0000256" key="4">
    <source>
        <dbReference type="ARBA" id="ARBA00022833"/>
    </source>
</evidence>
<evidence type="ECO:0000313" key="7">
    <source>
        <dbReference type="EMBL" id="CAE2300109.1"/>
    </source>
</evidence>
<gene>
    <name evidence="7" type="ORF">GTHE00462_LOCUS15471</name>
</gene>
<dbReference type="Gene3D" id="2.60.120.1040">
    <property type="entry name" value="ZPR1, A/B domain"/>
    <property type="match status" value="2"/>
</dbReference>
<dbReference type="PANTHER" id="PTHR10876:SF0">
    <property type="entry name" value="ZINC FINGER PROTEIN ZPR1"/>
    <property type="match status" value="1"/>
</dbReference>
<name>A0A7S4KNH0_GUITH</name>
<dbReference type="NCBIfam" id="TIGR00310">
    <property type="entry name" value="ZPR1_znf"/>
    <property type="match status" value="2"/>
</dbReference>
<dbReference type="GO" id="GO:0005634">
    <property type="term" value="C:nucleus"/>
    <property type="evidence" value="ECO:0007669"/>
    <property type="project" value="TreeGrafter"/>
</dbReference>
<feature type="region of interest" description="Disordered" evidence="5">
    <location>
        <begin position="524"/>
        <end position="552"/>
    </location>
</feature>
<proteinExistence type="inferred from homology"/>
<dbReference type="Pfam" id="PF22794">
    <property type="entry name" value="jr-ZPR1"/>
    <property type="match status" value="2"/>
</dbReference>
<dbReference type="InterPro" id="IPR042452">
    <property type="entry name" value="ZPR1_Znf1/2"/>
</dbReference>
<dbReference type="AlphaFoldDB" id="A0A7S4KNH0"/>
<dbReference type="InterPro" id="IPR040141">
    <property type="entry name" value="ZPR1"/>
</dbReference>
<keyword evidence="3" id="KW-0863">Zinc-finger</keyword>
<feature type="region of interest" description="Disordered" evidence="5">
    <location>
        <begin position="1"/>
        <end position="29"/>
    </location>
</feature>
<evidence type="ECO:0000256" key="2">
    <source>
        <dbReference type="ARBA" id="ARBA00022723"/>
    </source>
</evidence>
<reference evidence="7" key="1">
    <citation type="submission" date="2021-01" db="EMBL/GenBank/DDBJ databases">
        <authorList>
            <person name="Corre E."/>
            <person name="Pelletier E."/>
            <person name="Niang G."/>
            <person name="Scheremetjew M."/>
            <person name="Finn R."/>
            <person name="Kale V."/>
            <person name="Holt S."/>
            <person name="Cochrane G."/>
            <person name="Meng A."/>
            <person name="Brown T."/>
            <person name="Cohen L."/>
        </authorList>
    </citation>
    <scope>NUCLEOTIDE SEQUENCE</scope>
    <source>
        <strain evidence="7">CCMP 2712</strain>
    </source>
</reference>
<feature type="compositionally biased region" description="Acidic residues" evidence="5">
    <location>
        <begin position="541"/>
        <end position="552"/>
    </location>
</feature>
<dbReference type="EMBL" id="HBKN01019618">
    <property type="protein sequence ID" value="CAE2300109.1"/>
    <property type="molecule type" value="Transcribed_RNA"/>
</dbReference>
<keyword evidence="4" id="KW-0862">Zinc</keyword>